<gene>
    <name evidence="1" type="ORF">ARMOST_11637</name>
</gene>
<evidence type="ECO:0000313" key="2">
    <source>
        <dbReference type="Proteomes" id="UP000219338"/>
    </source>
</evidence>
<accession>A0A284RHN7</accession>
<dbReference type="InterPro" id="IPR011009">
    <property type="entry name" value="Kinase-like_dom_sf"/>
</dbReference>
<evidence type="ECO:0008006" key="3">
    <source>
        <dbReference type="Google" id="ProtNLM"/>
    </source>
</evidence>
<keyword evidence="2" id="KW-1185">Reference proteome</keyword>
<reference evidence="2" key="1">
    <citation type="journal article" date="2017" name="Nat. Ecol. Evol.">
        <title>Genome expansion and lineage-specific genetic innovations in the forest pathogenic fungi Armillaria.</title>
        <authorList>
            <person name="Sipos G."/>
            <person name="Prasanna A.N."/>
            <person name="Walter M.C."/>
            <person name="O'Connor E."/>
            <person name="Balint B."/>
            <person name="Krizsan K."/>
            <person name="Kiss B."/>
            <person name="Hess J."/>
            <person name="Varga T."/>
            <person name="Slot J."/>
            <person name="Riley R."/>
            <person name="Boka B."/>
            <person name="Rigling D."/>
            <person name="Barry K."/>
            <person name="Lee J."/>
            <person name="Mihaltcheva S."/>
            <person name="LaButti K."/>
            <person name="Lipzen A."/>
            <person name="Waldron R."/>
            <person name="Moloney N.M."/>
            <person name="Sperisen C."/>
            <person name="Kredics L."/>
            <person name="Vagvoelgyi C."/>
            <person name="Patrignani A."/>
            <person name="Fitzpatrick D."/>
            <person name="Nagy I."/>
            <person name="Doyle S."/>
            <person name="Anderson J.B."/>
            <person name="Grigoriev I.V."/>
            <person name="Gueldener U."/>
            <person name="Muensterkoetter M."/>
            <person name="Nagy L.G."/>
        </authorList>
    </citation>
    <scope>NUCLEOTIDE SEQUENCE [LARGE SCALE GENOMIC DNA]</scope>
    <source>
        <strain evidence="2">C18/9</strain>
    </source>
</reference>
<dbReference type="STRING" id="47428.A0A284RHN7"/>
<dbReference type="EMBL" id="FUEG01000009">
    <property type="protein sequence ID" value="SJL08274.1"/>
    <property type="molecule type" value="Genomic_DNA"/>
</dbReference>
<dbReference type="SUPFAM" id="SSF56112">
    <property type="entry name" value="Protein kinase-like (PK-like)"/>
    <property type="match status" value="1"/>
</dbReference>
<sequence>MSPIFALHIPVDIHSQIRPPNIVYSVNCQDTEYFVFKHVPELSGSAKPGLTRQLTVTSIIRINEHATVYRAVSQDKGKFVLKFAFWKGEALNDLENEARNYGTLSVLQGVVIPNFYGCFRMEAEDKYTQNKRRAVTCIVLEDCGEHLKVDHLRDLDDNSIFYVFQQLGKMHMECHAHPSHVAPRNIIQREVDGKIEYRFVDFHDVDYHECHFNGQWDGEDGRQPKDGIGCALLTSAAKDAFFWVNFFTIPSTYIGPLPYDPEGLPPQFFIDEVIPHRARTAAGHSMLSHMFVDFFTRAYKEHQQQVEQGGESMSSEDVDASWHKDVDKYRQLWLKEGLPTTATEAAKFFSAEDREYMWGRDICSTVVPKT</sequence>
<dbReference type="Proteomes" id="UP000219338">
    <property type="component" value="Unassembled WGS sequence"/>
</dbReference>
<proteinExistence type="predicted"/>
<name>A0A284RHN7_ARMOS</name>
<organism evidence="1 2">
    <name type="scientific">Armillaria ostoyae</name>
    <name type="common">Armillaria root rot fungus</name>
    <dbReference type="NCBI Taxonomy" id="47428"/>
    <lineage>
        <taxon>Eukaryota</taxon>
        <taxon>Fungi</taxon>
        <taxon>Dikarya</taxon>
        <taxon>Basidiomycota</taxon>
        <taxon>Agaricomycotina</taxon>
        <taxon>Agaricomycetes</taxon>
        <taxon>Agaricomycetidae</taxon>
        <taxon>Agaricales</taxon>
        <taxon>Marasmiineae</taxon>
        <taxon>Physalacriaceae</taxon>
        <taxon>Armillaria</taxon>
    </lineage>
</organism>
<dbReference type="AlphaFoldDB" id="A0A284RHN7"/>
<evidence type="ECO:0000313" key="1">
    <source>
        <dbReference type="EMBL" id="SJL08274.1"/>
    </source>
</evidence>
<protein>
    <recommendedName>
        <fullName evidence="3">Protein kinase domain-containing protein</fullName>
    </recommendedName>
</protein>
<dbReference type="OrthoDB" id="3182995at2759"/>